<evidence type="ECO:0000313" key="3">
    <source>
        <dbReference type="EMBL" id="ERK43336.1"/>
    </source>
</evidence>
<proteinExistence type="predicted"/>
<evidence type="ECO:0000256" key="1">
    <source>
        <dbReference type="ARBA" id="ARBA00004976"/>
    </source>
</evidence>
<dbReference type="Gene3D" id="3.30.460.10">
    <property type="entry name" value="Beta Polymerase, domain 2"/>
    <property type="match status" value="1"/>
</dbReference>
<sequence>MDINNILYRDGLSVEILQSLSYESKIGINLKKNLHYFNQQVLFKELESIESWYDSMDLLHELALDYRIKSIQSAIMKYHRYYPDHQARKVFDDLLGFRSLCDEYDSILQLGKLENFRIADMSKGKANDDGYRGVHVYYQHSGKHYPIEIQYNTYYDRQFNNWLHKYTYKKKYSNFLGQMLRKDYENGKITTESEFKEVLSNVLSSSERCK</sequence>
<dbReference type="Pfam" id="PF04607">
    <property type="entry name" value="RelA_SpoT"/>
    <property type="match status" value="1"/>
</dbReference>
<gene>
    <name evidence="3" type="ORF">HMPREF0373_02474</name>
</gene>
<protein>
    <recommendedName>
        <fullName evidence="2">RelA/SpoT domain-containing protein</fullName>
    </recommendedName>
</protein>
<reference evidence="3 4" key="1">
    <citation type="submission" date="2013-06" db="EMBL/GenBank/DDBJ databases">
        <authorList>
            <person name="Weinstock G."/>
            <person name="Sodergren E."/>
            <person name="Lobos E.A."/>
            <person name="Fulton L."/>
            <person name="Fulton R."/>
            <person name="Courtney L."/>
            <person name="Fronick C."/>
            <person name="O'Laughlin M."/>
            <person name="Godfrey J."/>
            <person name="Wilson R.M."/>
            <person name="Miner T."/>
            <person name="Farmer C."/>
            <person name="Delehaunty K."/>
            <person name="Cordes M."/>
            <person name="Minx P."/>
            <person name="Tomlinson C."/>
            <person name="Chen J."/>
            <person name="Wollam A."/>
            <person name="Pepin K.H."/>
            <person name="Bhonagiri V."/>
            <person name="Zhang X."/>
            <person name="Warren W."/>
            <person name="Mitreva M."/>
            <person name="Mardis E.R."/>
            <person name="Wilson R.K."/>
        </authorList>
    </citation>
    <scope>NUCLEOTIDE SEQUENCE [LARGE SCALE GENOMIC DNA]</scope>
    <source>
        <strain evidence="3 4">ATCC 29099</strain>
    </source>
</reference>
<name>U2PGN5_EUBRA</name>
<comment type="caution">
    <text evidence="3">The sequence shown here is derived from an EMBL/GenBank/DDBJ whole genome shotgun (WGS) entry which is preliminary data.</text>
</comment>
<comment type="pathway">
    <text evidence="1">Purine metabolism; ppGpp biosynthesis; ppGpp from GTP: step 1/2.</text>
</comment>
<dbReference type="SUPFAM" id="SSF81301">
    <property type="entry name" value="Nucleotidyltransferase"/>
    <property type="match status" value="1"/>
</dbReference>
<dbReference type="GeneID" id="42785247"/>
<accession>U2PGN5</accession>
<evidence type="ECO:0000259" key="2">
    <source>
        <dbReference type="Pfam" id="PF04607"/>
    </source>
</evidence>
<dbReference type="AlphaFoldDB" id="U2PGN5"/>
<dbReference type="PATRIC" id="fig|1256908.3.peg.2275"/>
<dbReference type="EMBL" id="AWVJ01000149">
    <property type="protein sequence ID" value="ERK43336.1"/>
    <property type="molecule type" value="Genomic_DNA"/>
</dbReference>
<evidence type="ECO:0000313" key="4">
    <source>
        <dbReference type="Proteomes" id="UP000016608"/>
    </source>
</evidence>
<dbReference type="UniPathway" id="UPA00908">
    <property type="reaction ID" value="UER00884"/>
</dbReference>
<dbReference type="RefSeq" id="WP_021737633.1">
    <property type="nucleotide sequence ID" value="NZ_KI271077.1"/>
</dbReference>
<dbReference type="eggNOG" id="ENOG502ZCJA">
    <property type="taxonomic scope" value="Bacteria"/>
</dbReference>
<keyword evidence="4" id="KW-1185">Reference proteome</keyword>
<dbReference type="InterPro" id="IPR007685">
    <property type="entry name" value="RelA_SpoT"/>
</dbReference>
<feature type="domain" description="RelA/SpoT" evidence="2">
    <location>
        <begin position="67"/>
        <end position="171"/>
    </location>
</feature>
<dbReference type="InterPro" id="IPR043519">
    <property type="entry name" value="NT_sf"/>
</dbReference>
<organism evidence="3 4">
    <name type="scientific">Eubacterium ramulus ATCC 29099</name>
    <dbReference type="NCBI Taxonomy" id="1256908"/>
    <lineage>
        <taxon>Bacteria</taxon>
        <taxon>Bacillati</taxon>
        <taxon>Bacillota</taxon>
        <taxon>Clostridia</taxon>
        <taxon>Eubacteriales</taxon>
        <taxon>Eubacteriaceae</taxon>
        <taxon>Eubacterium</taxon>
    </lineage>
</organism>
<dbReference type="Proteomes" id="UP000016608">
    <property type="component" value="Unassembled WGS sequence"/>
</dbReference>
<dbReference type="HOGENOM" id="CLU_115311_0_0_9"/>
<dbReference type="GO" id="GO:0015970">
    <property type="term" value="P:guanosine tetraphosphate biosynthetic process"/>
    <property type="evidence" value="ECO:0007669"/>
    <property type="project" value="UniProtKB-UniPathway"/>
</dbReference>